<name>A0A1M6V6P9_9BACT</name>
<gene>
    <name evidence="2" type="ORF">SAMN05444266_10186</name>
</gene>
<dbReference type="EMBL" id="FRBL01000001">
    <property type="protein sequence ID" value="SHK77149.1"/>
    <property type="molecule type" value="Genomic_DNA"/>
</dbReference>
<dbReference type="InterPro" id="IPR025962">
    <property type="entry name" value="SdpI/YhfL"/>
</dbReference>
<dbReference type="Proteomes" id="UP000184420">
    <property type="component" value="Unassembled WGS sequence"/>
</dbReference>
<organism evidence="2 3">
    <name type="scientific">Chitinophaga jiangningensis</name>
    <dbReference type="NCBI Taxonomy" id="1419482"/>
    <lineage>
        <taxon>Bacteria</taxon>
        <taxon>Pseudomonadati</taxon>
        <taxon>Bacteroidota</taxon>
        <taxon>Chitinophagia</taxon>
        <taxon>Chitinophagales</taxon>
        <taxon>Chitinophagaceae</taxon>
        <taxon>Chitinophaga</taxon>
    </lineage>
</organism>
<keyword evidence="1" id="KW-0472">Membrane</keyword>
<keyword evidence="3" id="KW-1185">Reference proteome</keyword>
<dbReference type="OrthoDB" id="3173919at2"/>
<keyword evidence="1" id="KW-1133">Transmembrane helix</keyword>
<sequence>MITSFVHSTYCNAALFGGLLFVIMGYLIARFPPKSVNAWYGYRSFLSTRNQEMWEAANKDAALVSKKVGFVLMLIGICCALIFERQSDWFMYITVGTLVAGVLYIVGDTEWMLSNEFDEEGKRRVPPKL</sequence>
<dbReference type="STRING" id="1419482.SAMN05444266_10186"/>
<evidence type="ECO:0000313" key="2">
    <source>
        <dbReference type="EMBL" id="SHK77149.1"/>
    </source>
</evidence>
<dbReference type="RefSeq" id="WP_073076962.1">
    <property type="nucleotide sequence ID" value="NZ_FRBL01000001.1"/>
</dbReference>
<dbReference type="AlphaFoldDB" id="A0A1M6V6P9"/>
<evidence type="ECO:0000256" key="1">
    <source>
        <dbReference type="SAM" id="Phobius"/>
    </source>
</evidence>
<proteinExistence type="predicted"/>
<dbReference type="Pfam" id="PF13630">
    <property type="entry name" value="SdpI"/>
    <property type="match status" value="1"/>
</dbReference>
<feature type="transmembrane region" description="Helical" evidence="1">
    <location>
        <begin position="63"/>
        <end position="83"/>
    </location>
</feature>
<feature type="transmembrane region" description="Helical" evidence="1">
    <location>
        <begin position="89"/>
        <end position="107"/>
    </location>
</feature>
<keyword evidence="1" id="KW-0812">Transmembrane</keyword>
<evidence type="ECO:0000313" key="3">
    <source>
        <dbReference type="Proteomes" id="UP000184420"/>
    </source>
</evidence>
<protein>
    <submittedName>
        <fullName evidence="2">SdpI/YhfL protein family protein</fullName>
    </submittedName>
</protein>
<accession>A0A1M6V6P9</accession>
<reference evidence="2 3" key="1">
    <citation type="submission" date="2016-11" db="EMBL/GenBank/DDBJ databases">
        <authorList>
            <person name="Jaros S."/>
            <person name="Januszkiewicz K."/>
            <person name="Wedrychowicz H."/>
        </authorList>
    </citation>
    <scope>NUCLEOTIDE SEQUENCE [LARGE SCALE GENOMIC DNA]</scope>
    <source>
        <strain evidence="2 3">DSM 27406</strain>
    </source>
</reference>
<feature type="transmembrane region" description="Helical" evidence="1">
    <location>
        <begin position="12"/>
        <end position="29"/>
    </location>
</feature>